<accession>A0ABM7S857</accession>
<protein>
    <recommendedName>
        <fullName evidence="3">Transposase</fullName>
    </recommendedName>
</protein>
<name>A0ABM7S857_9FLAO</name>
<evidence type="ECO:0000313" key="1">
    <source>
        <dbReference type="EMBL" id="BCY29686.1"/>
    </source>
</evidence>
<evidence type="ECO:0000313" key="2">
    <source>
        <dbReference type="Proteomes" id="UP000825258"/>
    </source>
</evidence>
<organism evidence="1 2">
    <name type="scientific">Flavobacterium okayamense</name>
    <dbReference type="NCBI Taxonomy" id="2830782"/>
    <lineage>
        <taxon>Bacteria</taxon>
        <taxon>Pseudomonadati</taxon>
        <taxon>Bacteroidota</taxon>
        <taxon>Flavobacteriia</taxon>
        <taxon>Flavobacteriales</taxon>
        <taxon>Flavobacteriaceae</taxon>
        <taxon>Flavobacterium</taxon>
    </lineage>
</organism>
<sequence length="55" mass="6564">MEERELIGKVSVTRKKMEFETDPIKKKILQAELLKLNLRLQLLKQTEIIQNLKDK</sequence>
<gene>
    <name evidence="1" type="ORF">KK2020170_25540</name>
</gene>
<keyword evidence="2" id="KW-1185">Reference proteome</keyword>
<dbReference type="RefSeq" id="WP_221258752.1">
    <property type="nucleotide sequence ID" value="NZ_AP024749.1"/>
</dbReference>
<evidence type="ECO:0008006" key="3">
    <source>
        <dbReference type="Google" id="ProtNLM"/>
    </source>
</evidence>
<proteinExistence type="predicted"/>
<reference evidence="1 2" key="1">
    <citation type="submission" date="2021-06" db="EMBL/GenBank/DDBJ databases">
        <title>Whole genome sequences of Flavobacterium sp. KK2020170 and assembly.</title>
        <authorList>
            <person name="Kitahara K."/>
            <person name="Miyoshi S."/>
            <person name="Uesaka K."/>
        </authorList>
    </citation>
    <scope>NUCLEOTIDE SEQUENCE [LARGE SCALE GENOMIC DNA]</scope>
    <source>
        <strain evidence="1 2">KK2020170</strain>
    </source>
</reference>
<dbReference type="Proteomes" id="UP000825258">
    <property type="component" value="Chromosome"/>
</dbReference>
<dbReference type="EMBL" id="AP024749">
    <property type="protein sequence ID" value="BCY29686.1"/>
    <property type="molecule type" value="Genomic_DNA"/>
</dbReference>